<evidence type="ECO:0000256" key="2">
    <source>
        <dbReference type="ARBA" id="ARBA00006771"/>
    </source>
</evidence>
<organism evidence="9 10">
    <name type="scientific">Dictyocaulus viviparus</name>
    <name type="common">Bovine lungworm</name>
    <dbReference type="NCBI Taxonomy" id="29172"/>
    <lineage>
        <taxon>Eukaryota</taxon>
        <taxon>Metazoa</taxon>
        <taxon>Ecdysozoa</taxon>
        <taxon>Nematoda</taxon>
        <taxon>Chromadorea</taxon>
        <taxon>Rhabditida</taxon>
        <taxon>Rhabditina</taxon>
        <taxon>Rhabditomorpha</taxon>
        <taxon>Strongyloidea</taxon>
        <taxon>Metastrongylidae</taxon>
        <taxon>Dictyocaulus</taxon>
    </lineage>
</organism>
<keyword evidence="6 8" id="KW-0496">Mitochondrion</keyword>
<dbReference type="PANTHER" id="PTHR31816">
    <property type="entry name" value="MICOS COMPLEX SUBUNIT MIC13"/>
    <property type="match status" value="1"/>
</dbReference>
<keyword evidence="3" id="KW-0812">Transmembrane</keyword>
<comment type="function">
    <text evidence="8">Component of the MICOS complex, a large protein complex of the mitochondrial inner membrane that plays crucial roles in the maintenance of crista junctions, inner membrane architecture, and formation of contact sites to the outer membrane.</text>
</comment>
<comment type="subcellular location">
    <subcellularLocation>
        <location evidence="1 8">Mitochondrion inner membrane</location>
        <topology evidence="1 8">Single-pass membrane protein</topology>
    </subcellularLocation>
</comment>
<evidence type="ECO:0000256" key="8">
    <source>
        <dbReference type="RuleBase" id="RU363009"/>
    </source>
</evidence>
<evidence type="ECO:0000256" key="1">
    <source>
        <dbReference type="ARBA" id="ARBA00004434"/>
    </source>
</evidence>
<comment type="subunit">
    <text evidence="8">Component of the mitochondrial contact site and cristae organizing system (MICOS) complex.</text>
</comment>
<dbReference type="GO" id="GO:0042407">
    <property type="term" value="P:cristae formation"/>
    <property type="evidence" value="ECO:0007669"/>
    <property type="project" value="TreeGrafter"/>
</dbReference>
<sequence>MRSVAILHSTYYVEFPIIKHYGQKPPFDVEKSVKTIANQQVFSNKSTYNMFISMGLLWSISKFSIKVALVSGAVKLSIDSDVWSTNNENGAFLYNTIKEYVLPGTVVFRESFPSLDEVKSNVAQYWNNGVDRVFMAFESAPASFRTVVNQVIDNK</sequence>
<name>A0A0D8Y5C6_DICVI</name>
<dbReference type="Pfam" id="PF15884">
    <property type="entry name" value="QIL1"/>
    <property type="match status" value="1"/>
</dbReference>
<comment type="similarity">
    <text evidence="2 8">Belongs to the MICOS complex subunit Mic13 family.</text>
</comment>
<reference evidence="9 10" key="1">
    <citation type="submission" date="2013-11" db="EMBL/GenBank/DDBJ databases">
        <title>Draft genome of the bovine lungworm Dictyocaulus viviparus.</title>
        <authorList>
            <person name="Mitreva M."/>
        </authorList>
    </citation>
    <scope>NUCLEOTIDE SEQUENCE [LARGE SCALE GENOMIC DNA]</scope>
    <source>
        <strain evidence="9 10">HannoverDv2000</strain>
    </source>
</reference>
<evidence type="ECO:0000256" key="6">
    <source>
        <dbReference type="ARBA" id="ARBA00023128"/>
    </source>
</evidence>
<dbReference type="PANTHER" id="PTHR31816:SF3">
    <property type="entry name" value="MICOS COMPLEX SUBUNIT MIC13"/>
    <property type="match status" value="1"/>
</dbReference>
<evidence type="ECO:0000313" key="10">
    <source>
        <dbReference type="Proteomes" id="UP000053766"/>
    </source>
</evidence>
<reference evidence="10" key="2">
    <citation type="journal article" date="2016" name="Sci. Rep.">
        <title>Dictyocaulus viviparus genome, variome and transcriptome elucidate lungworm biology and support future intervention.</title>
        <authorList>
            <person name="McNulty S.N."/>
            <person name="Strube C."/>
            <person name="Rosa B.A."/>
            <person name="Martin J.C."/>
            <person name="Tyagi R."/>
            <person name="Choi Y.J."/>
            <person name="Wang Q."/>
            <person name="Hallsworth Pepin K."/>
            <person name="Zhang X."/>
            <person name="Ozersky P."/>
            <person name="Wilson R.K."/>
            <person name="Sternberg P.W."/>
            <person name="Gasser R.B."/>
            <person name="Mitreva M."/>
        </authorList>
    </citation>
    <scope>NUCLEOTIDE SEQUENCE [LARGE SCALE GENOMIC DNA]</scope>
    <source>
        <strain evidence="10">HannoverDv2000</strain>
    </source>
</reference>
<protein>
    <recommendedName>
        <fullName evidence="8">MICOS complex subunit MIC13</fullName>
    </recommendedName>
</protein>
<evidence type="ECO:0000313" key="9">
    <source>
        <dbReference type="EMBL" id="KJH51179.1"/>
    </source>
</evidence>
<dbReference type="OrthoDB" id="5948578at2759"/>
<evidence type="ECO:0000256" key="7">
    <source>
        <dbReference type="ARBA" id="ARBA00023136"/>
    </source>
</evidence>
<keyword evidence="7" id="KW-0472">Membrane</keyword>
<keyword evidence="10" id="KW-1185">Reference proteome</keyword>
<dbReference type="STRING" id="29172.A0A0D8Y5C6"/>
<keyword evidence="5" id="KW-1133">Transmembrane helix</keyword>
<dbReference type="AlphaFoldDB" id="A0A0D8Y5C6"/>
<proteinExistence type="inferred from homology"/>
<keyword evidence="4 8" id="KW-0999">Mitochondrion inner membrane</keyword>
<dbReference type="GO" id="GO:0044284">
    <property type="term" value="C:mitochondrial crista junction"/>
    <property type="evidence" value="ECO:0007669"/>
    <property type="project" value="TreeGrafter"/>
</dbReference>
<evidence type="ECO:0000256" key="4">
    <source>
        <dbReference type="ARBA" id="ARBA00022792"/>
    </source>
</evidence>
<evidence type="ECO:0000256" key="5">
    <source>
        <dbReference type="ARBA" id="ARBA00022989"/>
    </source>
</evidence>
<evidence type="ECO:0000256" key="3">
    <source>
        <dbReference type="ARBA" id="ARBA00022692"/>
    </source>
</evidence>
<dbReference type="EMBL" id="KN716189">
    <property type="protein sequence ID" value="KJH51179.1"/>
    <property type="molecule type" value="Genomic_DNA"/>
</dbReference>
<dbReference type="GO" id="GO:0061617">
    <property type="term" value="C:MICOS complex"/>
    <property type="evidence" value="ECO:0007669"/>
    <property type="project" value="UniProtKB-UniRule"/>
</dbReference>
<dbReference type="InterPro" id="IPR026769">
    <property type="entry name" value="Mic13"/>
</dbReference>
<dbReference type="Proteomes" id="UP000053766">
    <property type="component" value="Unassembled WGS sequence"/>
</dbReference>
<gene>
    <name evidence="9" type="ORF">DICVIV_02641</name>
</gene>
<accession>A0A0D8Y5C6</accession>